<dbReference type="GO" id="GO:0006950">
    <property type="term" value="P:response to stress"/>
    <property type="evidence" value="ECO:0007669"/>
    <property type="project" value="TreeGrafter"/>
</dbReference>
<dbReference type="SMART" id="SM00347">
    <property type="entry name" value="HTH_MARR"/>
    <property type="match status" value="1"/>
</dbReference>
<dbReference type="AlphaFoldDB" id="A0A170Q9J8"/>
<name>A0A170Q9J8_9ZZZZ</name>
<reference evidence="2" key="1">
    <citation type="submission" date="2015-10" db="EMBL/GenBank/DDBJ databases">
        <authorList>
            <person name="Gilbert D.G."/>
        </authorList>
    </citation>
    <scope>NUCLEOTIDE SEQUENCE</scope>
</reference>
<protein>
    <submittedName>
        <fullName evidence="2">Transcriptional regulator, MarR family</fullName>
    </submittedName>
</protein>
<sequence length="118" mass="13282">MKEQYGIPLAWWDVMQQLAEGPKLGLRMSELADSVLLTRSGITRLVDRMIEAGLIVREPCPGDRRGYYAVITQKGLDTIENVGPDHFGHAWEVFLGHISEEEAVMLEKVFSRVLAAEK</sequence>
<evidence type="ECO:0000313" key="2">
    <source>
        <dbReference type="EMBL" id="CUV01773.1"/>
    </source>
</evidence>
<evidence type="ECO:0000259" key="1">
    <source>
        <dbReference type="PROSITE" id="PS50995"/>
    </source>
</evidence>
<dbReference type="Gene3D" id="1.10.10.10">
    <property type="entry name" value="Winged helix-like DNA-binding domain superfamily/Winged helix DNA-binding domain"/>
    <property type="match status" value="1"/>
</dbReference>
<dbReference type="PROSITE" id="PS50995">
    <property type="entry name" value="HTH_MARR_2"/>
    <property type="match status" value="1"/>
</dbReference>
<organism evidence="2">
    <name type="scientific">hydrothermal vent metagenome</name>
    <dbReference type="NCBI Taxonomy" id="652676"/>
    <lineage>
        <taxon>unclassified sequences</taxon>
        <taxon>metagenomes</taxon>
        <taxon>ecological metagenomes</taxon>
    </lineage>
</organism>
<proteinExistence type="predicted"/>
<dbReference type="InterPro" id="IPR036390">
    <property type="entry name" value="WH_DNA-bd_sf"/>
</dbReference>
<dbReference type="InterPro" id="IPR039422">
    <property type="entry name" value="MarR/SlyA-like"/>
</dbReference>
<dbReference type="SUPFAM" id="SSF46785">
    <property type="entry name" value="Winged helix' DNA-binding domain"/>
    <property type="match status" value="1"/>
</dbReference>
<dbReference type="PRINTS" id="PR00598">
    <property type="entry name" value="HTHMARR"/>
</dbReference>
<feature type="domain" description="HTH marR-type" evidence="1">
    <location>
        <begin position="1"/>
        <end position="115"/>
    </location>
</feature>
<accession>A0A170Q9J8</accession>
<dbReference type="PANTHER" id="PTHR33164">
    <property type="entry name" value="TRANSCRIPTIONAL REGULATOR, MARR FAMILY"/>
    <property type="match status" value="1"/>
</dbReference>
<dbReference type="InterPro" id="IPR000835">
    <property type="entry name" value="HTH_MarR-typ"/>
</dbReference>
<dbReference type="InterPro" id="IPR036388">
    <property type="entry name" value="WH-like_DNA-bd_sf"/>
</dbReference>
<dbReference type="Pfam" id="PF12802">
    <property type="entry name" value="MarR_2"/>
    <property type="match status" value="1"/>
</dbReference>
<gene>
    <name evidence="2" type="ORF">MGWOODY_Clf1503</name>
</gene>
<dbReference type="PANTHER" id="PTHR33164:SF43">
    <property type="entry name" value="HTH-TYPE TRANSCRIPTIONAL REPRESSOR YETL"/>
    <property type="match status" value="1"/>
</dbReference>
<dbReference type="EMBL" id="FAXA01000129">
    <property type="protein sequence ID" value="CUV01773.1"/>
    <property type="molecule type" value="Genomic_DNA"/>
</dbReference>
<dbReference type="GO" id="GO:0003700">
    <property type="term" value="F:DNA-binding transcription factor activity"/>
    <property type="evidence" value="ECO:0007669"/>
    <property type="project" value="InterPro"/>
</dbReference>